<reference evidence="2 3" key="1">
    <citation type="submission" date="2017-03" db="EMBL/GenBank/DDBJ databases">
        <authorList>
            <person name="Afonso C.L."/>
            <person name="Miller P.J."/>
            <person name="Scott M.A."/>
            <person name="Spackman E."/>
            <person name="Goraichik I."/>
            <person name="Dimitrov K.M."/>
            <person name="Suarez D.L."/>
            <person name="Swayne D.E."/>
        </authorList>
    </citation>
    <scope>NUCLEOTIDE SEQUENCE [LARGE SCALE GENOMIC DNA]</scope>
    <source>
        <strain evidence="2 3">CECT 8620</strain>
    </source>
</reference>
<evidence type="ECO:0000313" key="3">
    <source>
        <dbReference type="Proteomes" id="UP000193862"/>
    </source>
</evidence>
<protein>
    <submittedName>
        <fullName evidence="2">Uncharacterized protein</fullName>
    </submittedName>
</protein>
<evidence type="ECO:0000256" key="1">
    <source>
        <dbReference type="SAM" id="MobiDB-lite"/>
    </source>
</evidence>
<feature type="region of interest" description="Disordered" evidence="1">
    <location>
        <begin position="201"/>
        <end position="226"/>
    </location>
</feature>
<evidence type="ECO:0000313" key="2">
    <source>
        <dbReference type="EMBL" id="SLN71371.1"/>
    </source>
</evidence>
<accession>A0A1Y5TW71</accession>
<dbReference type="Proteomes" id="UP000193862">
    <property type="component" value="Unassembled WGS sequence"/>
</dbReference>
<keyword evidence="3" id="KW-1185">Reference proteome</keyword>
<sequence>MFAAFADGRLRRLETENDAGHSTLFAKMSAYESYLAARDPAEAGKEGYWLRKFGSDHFEIWDVGSQSLTAWKDAFAKADGEVADRACFLTLPFAFERARFVVPDAPPPWMSDVIDEHYLPPMVAAMGGGALCMDDKAALRWRGKVLGAAELPQLGDQDWVKASRRGRRNKTELIRKAYQRQFPDGHKGPWKSVMRDLQREPGLEFSEKTLRRAVGTSLNEGGKTPD</sequence>
<feature type="compositionally biased region" description="Basic and acidic residues" evidence="1">
    <location>
        <begin position="201"/>
        <end position="210"/>
    </location>
</feature>
<dbReference type="AlphaFoldDB" id="A0A1Y5TW71"/>
<organism evidence="2 3">
    <name type="scientific">Aquimixticola soesokkakensis</name>
    <dbReference type="NCBI Taxonomy" id="1519096"/>
    <lineage>
        <taxon>Bacteria</taxon>
        <taxon>Pseudomonadati</taxon>
        <taxon>Pseudomonadota</taxon>
        <taxon>Alphaproteobacteria</taxon>
        <taxon>Rhodobacterales</taxon>
        <taxon>Paracoccaceae</taxon>
        <taxon>Aquimixticola</taxon>
    </lineage>
</organism>
<dbReference type="EMBL" id="FWFS01000025">
    <property type="protein sequence ID" value="SLN71371.1"/>
    <property type="molecule type" value="Genomic_DNA"/>
</dbReference>
<gene>
    <name evidence="2" type="ORF">AQS8620_03379</name>
</gene>
<proteinExistence type="predicted"/>
<name>A0A1Y5TW71_9RHOB</name>